<name>A0A0X3VK09_9ACTN</name>
<organism evidence="3 4">
    <name type="scientific">Streptomyces regalis</name>
    <dbReference type="NCBI Taxonomy" id="68262"/>
    <lineage>
        <taxon>Bacteria</taxon>
        <taxon>Bacillati</taxon>
        <taxon>Actinomycetota</taxon>
        <taxon>Actinomycetes</taxon>
        <taxon>Kitasatosporales</taxon>
        <taxon>Streptomycetaceae</taxon>
        <taxon>Streptomyces</taxon>
    </lineage>
</organism>
<keyword evidence="2" id="KW-1133">Transmembrane helix</keyword>
<sequence length="83" mass="8918">MSEQGARLGDDAQASWADGPLCSVDIKTTGGDPFWLTCLRTAILLGMTLARLLHARAAYRRVTTGTDGTDAPTTERDCEPRGH</sequence>
<comment type="caution">
    <text evidence="3">The sequence shown here is derived from an EMBL/GenBank/DDBJ whole genome shotgun (WGS) entry which is preliminary data.</text>
</comment>
<evidence type="ECO:0000313" key="4">
    <source>
        <dbReference type="Proteomes" id="UP000053923"/>
    </source>
</evidence>
<dbReference type="EMBL" id="LLZG01000015">
    <property type="protein sequence ID" value="KUL45123.1"/>
    <property type="molecule type" value="Genomic_DNA"/>
</dbReference>
<feature type="transmembrane region" description="Helical" evidence="2">
    <location>
        <begin position="34"/>
        <end position="53"/>
    </location>
</feature>
<dbReference type="Proteomes" id="UP000053923">
    <property type="component" value="Unassembled WGS sequence"/>
</dbReference>
<proteinExistence type="predicted"/>
<gene>
    <name evidence="3" type="ORF">ADL12_04235</name>
</gene>
<evidence type="ECO:0000256" key="2">
    <source>
        <dbReference type="SAM" id="Phobius"/>
    </source>
</evidence>
<reference evidence="4" key="1">
    <citation type="submission" date="2015-10" db="EMBL/GenBank/DDBJ databases">
        <authorList>
            <person name="Ju K.-S."/>
            <person name="Doroghazi J.R."/>
            <person name="Metcalf W.W."/>
        </authorList>
    </citation>
    <scope>NUCLEOTIDE SEQUENCE [LARGE SCALE GENOMIC DNA]</scope>
    <source>
        <strain evidence="4">NRRL 3151</strain>
    </source>
</reference>
<keyword evidence="2" id="KW-0812">Transmembrane</keyword>
<keyword evidence="4" id="KW-1185">Reference proteome</keyword>
<dbReference type="RefSeq" id="WP_062698608.1">
    <property type="nucleotide sequence ID" value="NZ_LLZG01000015.1"/>
</dbReference>
<protein>
    <submittedName>
        <fullName evidence="3">Uncharacterized protein</fullName>
    </submittedName>
</protein>
<keyword evidence="2" id="KW-0472">Membrane</keyword>
<accession>A0A0X3VK09</accession>
<feature type="compositionally biased region" description="Low complexity" evidence="1">
    <location>
        <begin position="63"/>
        <end position="72"/>
    </location>
</feature>
<dbReference type="AlphaFoldDB" id="A0A0X3VK09"/>
<evidence type="ECO:0000313" key="3">
    <source>
        <dbReference type="EMBL" id="KUL45123.1"/>
    </source>
</evidence>
<evidence type="ECO:0000256" key="1">
    <source>
        <dbReference type="SAM" id="MobiDB-lite"/>
    </source>
</evidence>
<feature type="region of interest" description="Disordered" evidence="1">
    <location>
        <begin position="63"/>
        <end position="83"/>
    </location>
</feature>
<feature type="compositionally biased region" description="Basic and acidic residues" evidence="1">
    <location>
        <begin position="73"/>
        <end position="83"/>
    </location>
</feature>